<feature type="compositionally biased region" description="Low complexity" evidence="4">
    <location>
        <begin position="767"/>
        <end position="780"/>
    </location>
</feature>
<dbReference type="GO" id="GO:0031213">
    <property type="term" value="C:RSF complex"/>
    <property type="evidence" value="ECO:0007669"/>
    <property type="project" value="InterPro"/>
</dbReference>
<reference evidence="6 7" key="1">
    <citation type="submission" date="2018-05" db="EMBL/GenBank/DDBJ databases">
        <title>Whole genome sequencing for identification of molecular markers to develop diagnostic detection tools for the regulated plant pathogen Lachnellula willkommii.</title>
        <authorList>
            <person name="Giroux E."/>
            <person name="Bilodeau G."/>
        </authorList>
    </citation>
    <scope>NUCLEOTIDE SEQUENCE [LARGE SCALE GENOMIC DNA]</scope>
    <source>
        <strain evidence="6 7">CBS 625.97</strain>
    </source>
</reference>
<keyword evidence="7" id="KW-1185">Reference proteome</keyword>
<feature type="compositionally biased region" description="Polar residues" evidence="4">
    <location>
        <begin position="687"/>
        <end position="727"/>
    </location>
</feature>
<feature type="compositionally biased region" description="Polar residues" evidence="4">
    <location>
        <begin position="839"/>
        <end position="850"/>
    </location>
</feature>
<dbReference type="PANTHER" id="PTHR14296:SF3">
    <property type="entry name" value="DIKAR, ISOFORM F"/>
    <property type="match status" value="1"/>
</dbReference>
<feature type="compositionally biased region" description="Low complexity" evidence="4">
    <location>
        <begin position="595"/>
        <end position="606"/>
    </location>
</feature>
<protein>
    <recommendedName>
        <fullName evidence="5">Zinc finger PHD-type domain-containing protein</fullName>
    </recommendedName>
</protein>
<dbReference type="InterPro" id="IPR013083">
    <property type="entry name" value="Znf_RING/FYVE/PHD"/>
</dbReference>
<organism evidence="6 7">
    <name type="scientific">Lachnellula cervina</name>
    <dbReference type="NCBI Taxonomy" id="1316786"/>
    <lineage>
        <taxon>Eukaryota</taxon>
        <taxon>Fungi</taxon>
        <taxon>Dikarya</taxon>
        <taxon>Ascomycota</taxon>
        <taxon>Pezizomycotina</taxon>
        <taxon>Leotiomycetes</taxon>
        <taxon>Helotiales</taxon>
        <taxon>Lachnaceae</taxon>
        <taxon>Lachnellula</taxon>
    </lineage>
</organism>
<evidence type="ECO:0000313" key="7">
    <source>
        <dbReference type="Proteomes" id="UP000481288"/>
    </source>
</evidence>
<feature type="compositionally biased region" description="Basic and acidic residues" evidence="4">
    <location>
        <begin position="349"/>
        <end position="369"/>
    </location>
</feature>
<comment type="caution">
    <text evidence="6">The sequence shown here is derived from an EMBL/GenBank/DDBJ whole genome shotgun (WGS) entry which is preliminary data.</text>
</comment>
<feature type="compositionally biased region" description="Polar residues" evidence="4">
    <location>
        <begin position="573"/>
        <end position="584"/>
    </location>
</feature>
<evidence type="ECO:0000256" key="2">
    <source>
        <dbReference type="ARBA" id="ARBA00022771"/>
    </source>
</evidence>
<evidence type="ECO:0000256" key="3">
    <source>
        <dbReference type="ARBA" id="ARBA00022833"/>
    </source>
</evidence>
<feature type="domain" description="Zinc finger PHD-type" evidence="5">
    <location>
        <begin position="455"/>
        <end position="505"/>
    </location>
</feature>
<dbReference type="InterPro" id="IPR001965">
    <property type="entry name" value="Znf_PHD"/>
</dbReference>
<dbReference type="GO" id="GO:0006355">
    <property type="term" value="P:regulation of DNA-templated transcription"/>
    <property type="evidence" value="ECO:0007669"/>
    <property type="project" value="InterPro"/>
</dbReference>
<feature type="compositionally biased region" description="Polar residues" evidence="4">
    <location>
        <begin position="527"/>
        <end position="541"/>
    </location>
</feature>
<dbReference type="SMART" id="SM00249">
    <property type="entry name" value="PHD"/>
    <property type="match status" value="1"/>
</dbReference>
<feature type="compositionally biased region" description="Polar residues" evidence="4">
    <location>
        <begin position="781"/>
        <end position="792"/>
    </location>
</feature>
<evidence type="ECO:0000259" key="5">
    <source>
        <dbReference type="SMART" id="SM00249"/>
    </source>
</evidence>
<dbReference type="InterPro" id="IPR019786">
    <property type="entry name" value="Zinc_finger_PHD-type_CS"/>
</dbReference>
<name>A0A7D8Z8U2_9HELO</name>
<dbReference type="Gene3D" id="3.30.40.10">
    <property type="entry name" value="Zinc/RING finger domain, C3HC4 (zinc finger)"/>
    <property type="match status" value="1"/>
</dbReference>
<dbReference type="InterPro" id="IPR028938">
    <property type="entry name" value="Rsf1-like"/>
</dbReference>
<dbReference type="GO" id="GO:0008270">
    <property type="term" value="F:zinc ion binding"/>
    <property type="evidence" value="ECO:0007669"/>
    <property type="project" value="UniProtKB-KW"/>
</dbReference>
<feature type="region of interest" description="Disordered" evidence="4">
    <location>
        <begin position="508"/>
        <end position="888"/>
    </location>
</feature>
<feature type="region of interest" description="Disordered" evidence="4">
    <location>
        <begin position="1"/>
        <end position="20"/>
    </location>
</feature>
<accession>A0A7D8Z8U2</accession>
<dbReference type="PANTHER" id="PTHR14296">
    <property type="entry name" value="REMODELING AND SPACING FACTOR 1"/>
    <property type="match status" value="1"/>
</dbReference>
<keyword evidence="3" id="KW-0862">Zinc</keyword>
<dbReference type="SUPFAM" id="SSF57903">
    <property type="entry name" value="FYVE/PHD zinc finger"/>
    <property type="match status" value="1"/>
</dbReference>
<dbReference type="Proteomes" id="UP000481288">
    <property type="component" value="Unassembled WGS sequence"/>
</dbReference>
<evidence type="ECO:0000256" key="1">
    <source>
        <dbReference type="ARBA" id="ARBA00022723"/>
    </source>
</evidence>
<keyword evidence="2" id="KW-0863">Zinc-finger</keyword>
<dbReference type="InterPro" id="IPR019787">
    <property type="entry name" value="Znf_PHD-finger"/>
</dbReference>
<dbReference type="Pfam" id="PF00628">
    <property type="entry name" value="PHD"/>
    <property type="match status" value="1"/>
</dbReference>
<dbReference type="EMBL" id="QGMG01000190">
    <property type="protein sequence ID" value="TVY56042.1"/>
    <property type="molecule type" value="Genomic_DNA"/>
</dbReference>
<feature type="compositionally biased region" description="Low complexity" evidence="4">
    <location>
        <begin position="651"/>
        <end position="675"/>
    </location>
</feature>
<feature type="compositionally biased region" description="Basic residues" evidence="4">
    <location>
        <begin position="217"/>
        <end position="236"/>
    </location>
</feature>
<gene>
    <name evidence="6" type="ORF">LCER1_G002199</name>
</gene>
<feature type="region of interest" description="Disordered" evidence="4">
    <location>
        <begin position="198"/>
        <end position="264"/>
    </location>
</feature>
<sequence>MVSSRKRGRQEMEDVEPPKERSMLDRIRNMWEFANLAQWIFTFGRAVKIDENLDIEDLEMECLKPNSTILPEIGLALLKFVSSHRGLTSVSLDPFFLLQRSIANMNSPEIFDEYTRRQYLAKAPLGNPYGEEEEPASFNGFDIFTKIRVLQQLTQWTMGNPDRIRERMEEQKDSEQTIWRIEPFGWDSDDRTYIVLDDNRLYRRTDPPPPPPPSAAKPKKNSKKAKAAARASKRRRVSEAIESEAEPVDDVDEDQIAENKREDDGFGGMTWECIAVTLDEFKVFLSSIEKSKDPNEKILRKRIVDDLLPLLEKQEEARKRKEAQKERELLNLEKLASAKRSSRIAGKMEQQKQDEEARETERKRQAELTMAKKEQEKWTKLEKERESRMMTREQRLKEREARRILHEEELANLSEDSKKFDSAAGRLSERHLKAEIERKKQALEELAEEEDWIFDCICGAYGQIDDGTHSIACDECNIWQHSKCVGVSQAEADREDFHFICTTCRRRAEDKERAKTQPPIKIKLNRPGSSSSPLTPRQGSTPAVVIPSSVDGGTKSHPDYRNAAQATPKPQIRLTQKGTPQMATWQPGHLPSLQSPHHTSPKSSTTAANNHTNGHQASPQRASQSPTMSKTSPQGAPRVAYPSYANSGSVAPPQYSSSRPSSAHAFSSPQPNSPMNLPPPPLAYNFVNGNTTSHRNGMQSQQSSSTHYLQGSSSFSINPSGAPNPFSNGAGGQLPESSDNGRRRSSMNLSSPLAGAPVLTPTAKMNPSSSFPASSSPVLSNGPSMHTWQPSKASPPHGVPSSPAQALPGQQHVNSGHPSPLPPAVTGLSPTKHSPPRPTSNGSISSTTPSMLPPVAPLSPSHQMQNLTPPVKSSEPDRAKPNGQAIAP</sequence>
<evidence type="ECO:0000313" key="6">
    <source>
        <dbReference type="EMBL" id="TVY56042.1"/>
    </source>
</evidence>
<dbReference type="OrthoDB" id="303107at2759"/>
<evidence type="ECO:0000256" key="4">
    <source>
        <dbReference type="SAM" id="MobiDB-lite"/>
    </source>
</evidence>
<dbReference type="AlphaFoldDB" id="A0A7D8Z8U2"/>
<feature type="compositionally biased region" description="Basic and acidic residues" evidence="4">
    <location>
        <begin position="9"/>
        <end position="20"/>
    </location>
</feature>
<feature type="region of interest" description="Disordered" evidence="4">
    <location>
        <begin position="340"/>
        <end position="369"/>
    </location>
</feature>
<feature type="compositionally biased region" description="Polar residues" evidence="4">
    <location>
        <begin position="607"/>
        <end position="634"/>
    </location>
</feature>
<dbReference type="InterPro" id="IPR011011">
    <property type="entry name" value="Znf_FYVE_PHD"/>
</dbReference>
<feature type="compositionally biased region" description="Acidic residues" evidence="4">
    <location>
        <begin position="241"/>
        <end position="256"/>
    </location>
</feature>
<dbReference type="PROSITE" id="PS01359">
    <property type="entry name" value="ZF_PHD_1"/>
    <property type="match status" value="1"/>
</dbReference>
<proteinExistence type="predicted"/>
<keyword evidence="1" id="KW-0479">Metal-binding</keyword>